<name>A0A9X3AT21_9GAMM</name>
<organism evidence="1 2">
    <name type="scientific">Thalassolituus pacificus</name>
    <dbReference type="NCBI Taxonomy" id="2975440"/>
    <lineage>
        <taxon>Bacteria</taxon>
        <taxon>Pseudomonadati</taxon>
        <taxon>Pseudomonadota</taxon>
        <taxon>Gammaproteobacteria</taxon>
        <taxon>Oceanospirillales</taxon>
        <taxon>Oceanospirillaceae</taxon>
        <taxon>Thalassolituus</taxon>
    </lineage>
</organism>
<evidence type="ECO:0000313" key="2">
    <source>
        <dbReference type="Proteomes" id="UP001147830"/>
    </source>
</evidence>
<reference evidence="1" key="2">
    <citation type="submission" date="2022-08" db="EMBL/GenBank/DDBJ databases">
        <authorList>
            <person name="Dong C."/>
        </authorList>
    </citation>
    <scope>NUCLEOTIDE SEQUENCE</scope>
    <source>
        <strain evidence="1">59MF3M-4</strain>
    </source>
</reference>
<dbReference type="RefSeq" id="WP_260977929.1">
    <property type="nucleotide sequence ID" value="NZ_JAOANI010000032.1"/>
</dbReference>
<proteinExistence type="predicted"/>
<dbReference type="EMBL" id="JAOANI010000032">
    <property type="protein sequence ID" value="MCT7361100.1"/>
    <property type="molecule type" value="Genomic_DNA"/>
</dbReference>
<protein>
    <submittedName>
        <fullName evidence="1">Uncharacterized protein</fullName>
    </submittedName>
</protein>
<keyword evidence="2" id="KW-1185">Reference proteome</keyword>
<dbReference type="AlphaFoldDB" id="A0A9X3AT21"/>
<accession>A0A9X3AT21</accession>
<evidence type="ECO:0000313" key="1">
    <source>
        <dbReference type="EMBL" id="MCT7361100.1"/>
    </source>
</evidence>
<dbReference type="Proteomes" id="UP001147830">
    <property type="component" value="Unassembled WGS sequence"/>
</dbReference>
<comment type="caution">
    <text evidence="1">The sequence shown here is derived from an EMBL/GenBank/DDBJ whole genome shotgun (WGS) entry which is preliminary data.</text>
</comment>
<reference evidence="1" key="1">
    <citation type="journal article" date="2022" name="Front. Microbiol.">
        <title>Genome-based taxonomic rearrangement of Oceanobacter-related bacteria including the description of Thalassolituus hydrocarbonoclasticus sp. nov. and Thalassolituus pacificus sp. nov. and emended description of the genus Thalassolituus.</title>
        <authorList>
            <person name="Dong C."/>
            <person name="Wei L."/>
            <person name="Wang J."/>
            <person name="Lai Q."/>
            <person name="Huang Z."/>
            <person name="Shao Z."/>
        </authorList>
    </citation>
    <scope>NUCLEOTIDE SEQUENCE</scope>
    <source>
        <strain evidence="1">59MF3M-4</strain>
    </source>
</reference>
<sequence length="53" mass="5908">MVLLLLTGSGKNPMLRSVSRDKDADPVNIGHDNGLRMQVCLLFICPQTDQRHC</sequence>
<gene>
    <name evidence="1" type="ORF">NYR02_18935</name>
</gene>